<dbReference type="Pfam" id="PF00135">
    <property type="entry name" value="COesterase"/>
    <property type="match status" value="1"/>
</dbReference>
<reference evidence="6" key="1">
    <citation type="submission" date="2010-08" db="EMBL/GenBank/DDBJ databases">
        <authorList>
            <consortium name="Caenorhabditis japonica Sequencing Consortium"/>
            <person name="Wilson R.K."/>
        </authorList>
    </citation>
    <scope>NUCLEOTIDE SEQUENCE [LARGE SCALE GENOMIC DNA]</scope>
    <source>
        <strain evidence="6">DF5081</strain>
    </source>
</reference>
<protein>
    <submittedName>
        <fullName evidence="5">Uncharacterized protein</fullName>
    </submittedName>
</protein>
<keyword evidence="1" id="KW-0472">Membrane</keyword>
<keyword evidence="1" id="KW-1133">Transmembrane helix</keyword>
<organism evidence="5 6">
    <name type="scientific">Caenorhabditis japonica</name>
    <dbReference type="NCBI Taxonomy" id="281687"/>
    <lineage>
        <taxon>Eukaryota</taxon>
        <taxon>Metazoa</taxon>
        <taxon>Ecdysozoa</taxon>
        <taxon>Nematoda</taxon>
        <taxon>Chromadorea</taxon>
        <taxon>Rhabditida</taxon>
        <taxon>Rhabditina</taxon>
        <taxon>Rhabditomorpha</taxon>
        <taxon>Rhabditoidea</taxon>
        <taxon>Rhabditidae</taxon>
        <taxon>Peloderinae</taxon>
        <taxon>Caenorhabditis</taxon>
    </lineage>
</organism>
<evidence type="ECO:0000313" key="5">
    <source>
        <dbReference type="EnsemblMetazoa" id="CJA09018.1"/>
    </source>
</evidence>
<evidence type="ECO:0000256" key="1">
    <source>
        <dbReference type="SAM" id="Phobius"/>
    </source>
</evidence>
<feature type="transmembrane region" description="Helical" evidence="1">
    <location>
        <begin position="543"/>
        <end position="564"/>
    </location>
</feature>
<dbReference type="SUPFAM" id="SSF53474">
    <property type="entry name" value="alpha/beta-Hydrolases"/>
    <property type="match status" value="1"/>
</dbReference>
<dbReference type="GO" id="GO:0015074">
    <property type="term" value="P:DNA integration"/>
    <property type="evidence" value="ECO:0007669"/>
    <property type="project" value="InterPro"/>
</dbReference>
<keyword evidence="1" id="KW-0812">Transmembrane</keyword>
<feature type="domain" description="Tc1-like transposase DDE" evidence="4">
    <location>
        <begin position="84"/>
        <end position="227"/>
    </location>
</feature>
<dbReference type="GO" id="GO:0003677">
    <property type="term" value="F:DNA binding"/>
    <property type="evidence" value="ECO:0007669"/>
    <property type="project" value="InterPro"/>
</dbReference>
<dbReference type="PANTHER" id="PTHR23022:SF134">
    <property type="entry name" value="TRANSPOSABLE ELEMENT TC1 TRANSPOSASE"/>
    <property type="match status" value="1"/>
</dbReference>
<dbReference type="GO" id="GO:0006313">
    <property type="term" value="P:DNA transposition"/>
    <property type="evidence" value="ECO:0007669"/>
    <property type="project" value="InterPro"/>
</dbReference>
<reference evidence="5" key="2">
    <citation type="submission" date="2022-06" db="UniProtKB">
        <authorList>
            <consortium name="EnsemblMetazoa"/>
        </authorList>
    </citation>
    <scope>IDENTIFICATION</scope>
    <source>
        <strain evidence="5">DF5081</strain>
    </source>
</reference>
<dbReference type="InterPro" id="IPR038717">
    <property type="entry name" value="Tc1-like_DDE_dom"/>
</dbReference>
<feature type="domain" description="Carboxylesterase type B" evidence="2">
    <location>
        <begin position="268"/>
        <end position="457"/>
    </location>
</feature>
<name>A0A8R1DRQ7_CAEJA</name>
<feature type="domain" description="Transposase Tc1-like" evidence="3">
    <location>
        <begin position="2"/>
        <end position="74"/>
    </location>
</feature>
<dbReference type="Pfam" id="PF13358">
    <property type="entry name" value="DDE_3"/>
    <property type="match status" value="1"/>
</dbReference>
<evidence type="ECO:0000259" key="2">
    <source>
        <dbReference type="Pfam" id="PF00135"/>
    </source>
</evidence>
<proteinExistence type="predicted"/>
<keyword evidence="6" id="KW-1185">Reference proteome</keyword>
<dbReference type="InterPro" id="IPR002018">
    <property type="entry name" value="CarbesteraseB"/>
</dbReference>
<dbReference type="InterPro" id="IPR052338">
    <property type="entry name" value="Transposase_5"/>
</dbReference>
<dbReference type="Gene3D" id="3.40.50.1820">
    <property type="entry name" value="alpha/beta hydrolase"/>
    <property type="match status" value="1"/>
</dbReference>
<dbReference type="Pfam" id="PF01498">
    <property type="entry name" value="HTH_Tnp_Tc3_2"/>
    <property type="match status" value="1"/>
</dbReference>
<dbReference type="InterPro" id="IPR036397">
    <property type="entry name" value="RNaseH_sf"/>
</dbReference>
<dbReference type="Gene3D" id="3.30.420.10">
    <property type="entry name" value="Ribonuclease H-like superfamily/Ribonuclease H"/>
    <property type="match status" value="1"/>
</dbReference>
<accession>A0A8R1DRQ7</accession>
<evidence type="ECO:0000259" key="3">
    <source>
        <dbReference type="Pfam" id="PF01498"/>
    </source>
</evidence>
<dbReference type="InterPro" id="IPR029058">
    <property type="entry name" value="AB_hydrolase_fold"/>
</dbReference>
<evidence type="ECO:0000313" key="6">
    <source>
        <dbReference type="Proteomes" id="UP000005237"/>
    </source>
</evidence>
<dbReference type="EnsemblMetazoa" id="CJA09018.1">
    <property type="protein sequence ID" value="CJA09018.1"/>
    <property type="gene ID" value="WBGene00128222"/>
</dbReference>
<dbReference type="PANTHER" id="PTHR23022">
    <property type="entry name" value="TRANSPOSABLE ELEMENT-RELATED"/>
    <property type="match status" value="1"/>
</dbReference>
<dbReference type="InterPro" id="IPR002492">
    <property type="entry name" value="Transposase_Tc1-like"/>
</dbReference>
<sequence length="581" mass="67291">MDRNIVRSSREDPRRNSTDIFKAVNSPIEPALSRRTIRRRLNAHGLFGRRPVKKPFISKKNQKASVAWAKAHLNWGRKEWAKHVWSDESKFNLFGSDGTKWMRRPIGTRYSPKYQVATVKHGGGNCMVWGCFSETAVGPLRRVNGIMDRYQYEDILENTMRPWALRNIGRAFVFQQDNDPKHTSLHVRSWFQRRRVDVLDWPSQSPDLNPIEHLWKELERQLAGVRASNADDKFAQLEAAWKAIPLSVVHSLLDSMPRRCQAVIDAKGFATKYVTDEQNAAQKRELLQNLCEHIGYEIYTEPEEFSAKCFNYYYGQNSSNGQFLTDDLEFYAGAVNIANAHSTKKVFLYSYIYTGADGAFNKYMPTVPSPHHSEDLIYTFGTHRAKFVAKDYVIEKIYSGLFANFVNFGDPSPSVKQPWKQYSTENREYFEIDFNEKENFSMPGMKTDYYSRAVNFWSNAGEKHHKEHWAPSLDTFIVTNLCSPIVSHLLHNSSDQEKTFETVEQLYDERETFLKQLKMERKRETSLERIGARKEKESSEGGGINWLLVGIAGILLVGMLYVTISHCCMHYRSREGYELLK</sequence>
<dbReference type="Proteomes" id="UP000005237">
    <property type="component" value="Unassembled WGS sequence"/>
</dbReference>
<dbReference type="AlphaFoldDB" id="A0A8R1DRQ7"/>
<evidence type="ECO:0000259" key="4">
    <source>
        <dbReference type="Pfam" id="PF13358"/>
    </source>
</evidence>